<dbReference type="EMBL" id="BPLQ01003034">
    <property type="protein sequence ID" value="GIX97395.1"/>
    <property type="molecule type" value="Genomic_DNA"/>
</dbReference>
<evidence type="ECO:0000256" key="1">
    <source>
        <dbReference type="SAM" id="MobiDB-lite"/>
    </source>
</evidence>
<name>A0AAV4PK43_9ARAC</name>
<comment type="caution">
    <text evidence="2">The sequence shown here is derived from an EMBL/GenBank/DDBJ whole genome shotgun (WGS) entry which is preliminary data.</text>
</comment>
<evidence type="ECO:0000313" key="2">
    <source>
        <dbReference type="EMBL" id="GIX97375.1"/>
    </source>
</evidence>
<sequence length="95" mass="10580">MYNPVRSTLSKSTTKNNSIFNPRKRTPSLPTSRRAKCSLMQGLKYLSAPRGMGRPCPVHYAPFLWQGGNEGAIHQTSRPVSLSVKAKSCRTPIDY</sequence>
<proteinExistence type="predicted"/>
<organism evidence="2 4">
    <name type="scientific">Caerostris darwini</name>
    <dbReference type="NCBI Taxonomy" id="1538125"/>
    <lineage>
        <taxon>Eukaryota</taxon>
        <taxon>Metazoa</taxon>
        <taxon>Ecdysozoa</taxon>
        <taxon>Arthropoda</taxon>
        <taxon>Chelicerata</taxon>
        <taxon>Arachnida</taxon>
        <taxon>Araneae</taxon>
        <taxon>Araneomorphae</taxon>
        <taxon>Entelegynae</taxon>
        <taxon>Araneoidea</taxon>
        <taxon>Araneidae</taxon>
        <taxon>Caerostris</taxon>
    </lineage>
</organism>
<gene>
    <name evidence="2" type="ORF">CDAR_473081</name>
    <name evidence="3" type="ORF">CDAR_473201</name>
</gene>
<evidence type="ECO:0000313" key="3">
    <source>
        <dbReference type="EMBL" id="GIX97395.1"/>
    </source>
</evidence>
<dbReference type="AlphaFoldDB" id="A0AAV4PK43"/>
<feature type="compositionally biased region" description="Low complexity" evidence="1">
    <location>
        <begin position="7"/>
        <end position="18"/>
    </location>
</feature>
<feature type="region of interest" description="Disordered" evidence="1">
    <location>
        <begin position="1"/>
        <end position="33"/>
    </location>
</feature>
<accession>A0AAV4PK43</accession>
<dbReference type="EMBL" id="BPLQ01003034">
    <property type="protein sequence ID" value="GIX97375.1"/>
    <property type="molecule type" value="Genomic_DNA"/>
</dbReference>
<keyword evidence="4" id="KW-1185">Reference proteome</keyword>
<protein>
    <submittedName>
        <fullName evidence="2">Uncharacterized protein</fullName>
    </submittedName>
</protein>
<dbReference type="Proteomes" id="UP001054837">
    <property type="component" value="Unassembled WGS sequence"/>
</dbReference>
<reference evidence="2 4" key="1">
    <citation type="submission" date="2021-06" db="EMBL/GenBank/DDBJ databases">
        <title>Caerostris darwini draft genome.</title>
        <authorList>
            <person name="Kono N."/>
            <person name="Arakawa K."/>
        </authorList>
    </citation>
    <scope>NUCLEOTIDE SEQUENCE [LARGE SCALE GENOMIC DNA]</scope>
</reference>
<evidence type="ECO:0000313" key="4">
    <source>
        <dbReference type="Proteomes" id="UP001054837"/>
    </source>
</evidence>